<evidence type="ECO:0000313" key="4">
    <source>
        <dbReference type="EMBL" id="KII62106.1"/>
    </source>
</evidence>
<gene>
    <name evidence="4" type="ORF">RF11_03846</name>
</gene>
<keyword evidence="3" id="KW-0732">Signal</keyword>
<evidence type="ECO:0000313" key="5">
    <source>
        <dbReference type="Proteomes" id="UP000031668"/>
    </source>
</evidence>
<feature type="signal peptide" evidence="3">
    <location>
        <begin position="1"/>
        <end position="17"/>
    </location>
</feature>
<name>A0A0C2MKK8_THEKT</name>
<evidence type="ECO:0000256" key="2">
    <source>
        <dbReference type="SAM" id="Phobius"/>
    </source>
</evidence>
<comment type="caution">
    <text evidence="4">The sequence shown here is derived from an EMBL/GenBank/DDBJ whole genome shotgun (WGS) entry which is preliminary data.</text>
</comment>
<keyword evidence="2" id="KW-1133">Transmembrane helix</keyword>
<evidence type="ECO:0000256" key="1">
    <source>
        <dbReference type="SAM" id="MobiDB-lite"/>
    </source>
</evidence>
<protein>
    <submittedName>
        <fullName evidence="4">Uncharacterized protein</fullName>
    </submittedName>
</protein>
<sequence>MFQFSALFLALFALAKQYKESVVFVDGKRVDDPAMKEKVVSQLMTNPTLGSLQSLIHPAGSLSVQGPSVSSEAVSHVETPEVGSQEKVTQRVGFGGSLIAIGGSDGARSEASPSGQQIEFQQNGQPFGILRSIGSYIPRFRFHFRIRGRIFCTNQAQPESNAGSEGEINPSWILPRLGRLLSRNFPPCEEDVEVKEQPVEEDSKPLTQPTSESLEDEEDSEAVQLLHQALEALNSDIEQGQGAHPKGSYTYSNVQAVRPLSIYEDFPESEEEMDDPFFDDYENGQGPESAKGGSVAETVDCASRHGCEECTRDLQCFYCADGGKCLSSSGFFNKIVGASSCPASQIYYFSTCKVKSFTVLFFITIGLLSVFSVILSIAFIAVWRRYRRNKVYQFIREKEEDFSPEAGNAIIE</sequence>
<dbReference type="EMBL" id="JWZT01005106">
    <property type="protein sequence ID" value="KII62106.1"/>
    <property type="molecule type" value="Genomic_DNA"/>
</dbReference>
<feature type="region of interest" description="Disordered" evidence="1">
    <location>
        <begin position="191"/>
        <end position="220"/>
    </location>
</feature>
<feature type="transmembrane region" description="Helical" evidence="2">
    <location>
        <begin position="359"/>
        <end position="383"/>
    </location>
</feature>
<organism evidence="4 5">
    <name type="scientific">Thelohanellus kitauei</name>
    <name type="common">Myxosporean</name>
    <dbReference type="NCBI Taxonomy" id="669202"/>
    <lineage>
        <taxon>Eukaryota</taxon>
        <taxon>Metazoa</taxon>
        <taxon>Cnidaria</taxon>
        <taxon>Myxozoa</taxon>
        <taxon>Myxosporea</taxon>
        <taxon>Bivalvulida</taxon>
        <taxon>Platysporina</taxon>
        <taxon>Myxobolidae</taxon>
        <taxon>Thelohanellus</taxon>
    </lineage>
</organism>
<reference evidence="4 5" key="1">
    <citation type="journal article" date="2014" name="Genome Biol. Evol.">
        <title>The genome of the myxosporean Thelohanellus kitauei shows adaptations to nutrient acquisition within its fish host.</title>
        <authorList>
            <person name="Yang Y."/>
            <person name="Xiong J."/>
            <person name="Zhou Z."/>
            <person name="Huo F."/>
            <person name="Miao W."/>
            <person name="Ran C."/>
            <person name="Liu Y."/>
            <person name="Zhang J."/>
            <person name="Feng J."/>
            <person name="Wang M."/>
            <person name="Wang M."/>
            <person name="Wang L."/>
            <person name="Yao B."/>
        </authorList>
    </citation>
    <scope>NUCLEOTIDE SEQUENCE [LARGE SCALE GENOMIC DNA]</scope>
    <source>
        <strain evidence="4">Wuqing</strain>
    </source>
</reference>
<proteinExistence type="predicted"/>
<keyword evidence="2" id="KW-0472">Membrane</keyword>
<dbReference type="Proteomes" id="UP000031668">
    <property type="component" value="Unassembled WGS sequence"/>
</dbReference>
<keyword evidence="2" id="KW-0812">Transmembrane</keyword>
<evidence type="ECO:0000256" key="3">
    <source>
        <dbReference type="SAM" id="SignalP"/>
    </source>
</evidence>
<keyword evidence="5" id="KW-1185">Reference proteome</keyword>
<accession>A0A0C2MKK8</accession>
<feature type="compositionally biased region" description="Basic and acidic residues" evidence="1">
    <location>
        <begin position="194"/>
        <end position="204"/>
    </location>
</feature>
<feature type="chain" id="PRO_5002168804" evidence="3">
    <location>
        <begin position="18"/>
        <end position="412"/>
    </location>
</feature>
<dbReference type="AlphaFoldDB" id="A0A0C2MKK8"/>